<dbReference type="EMBL" id="FWYC01000006">
    <property type="protein sequence ID" value="SMC88944.1"/>
    <property type="molecule type" value="Genomic_DNA"/>
</dbReference>
<dbReference type="Proteomes" id="UP000192840">
    <property type="component" value="Unassembled WGS sequence"/>
</dbReference>
<dbReference type="eggNOG" id="COG1020">
    <property type="taxonomic scope" value="Bacteria"/>
</dbReference>
<evidence type="ECO:0000313" key="2">
    <source>
        <dbReference type="EMBL" id="SMC88944.1"/>
    </source>
</evidence>
<gene>
    <name evidence="2" type="ORF">SAMN05660733_02375</name>
</gene>
<evidence type="ECO:0000259" key="1">
    <source>
        <dbReference type="Pfam" id="PF00501"/>
    </source>
</evidence>
<dbReference type="STRING" id="40571.SAMN05660733_02375"/>
<dbReference type="AlphaFoldDB" id="A0A1W2CVK9"/>
<dbReference type="InterPro" id="IPR042099">
    <property type="entry name" value="ANL_N_sf"/>
</dbReference>
<accession>A0A1W2CVK9</accession>
<sequence>MRQARLVAEELDAVTAVPPNSVDAAISRLAEASPRAIAVVDGTHRLSYAELDGYAWHFADRVRALDLADDAVAGVRLSSSWHLVVALIGTLRAGAVTVPMPSHALSIEDPPVVDVLSGLSVTSRPAGVAVWRDKGSAVTRGRLVTGPGLHALTSKVADELALTSGDVVLTTADTADPSVFEEIVPVLLRGGTVALAQDDRCTRDVAVFLDHARASKATVVTLRAQAWSVLAGMSGTRPWRVPATVRLVIVTGAGPVSNRNLDLWRRRHGIPLLHVCAPASASSRYLADAELDAQPACGVTPDVVFGAAARLSRTTTVRQRI</sequence>
<proteinExistence type="predicted"/>
<dbReference type="PANTHER" id="PTHR43767">
    <property type="entry name" value="LONG-CHAIN-FATTY-ACID--COA LIGASE"/>
    <property type="match status" value="1"/>
</dbReference>
<dbReference type="Pfam" id="PF00501">
    <property type="entry name" value="AMP-binding"/>
    <property type="match status" value="1"/>
</dbReference>
<feature type="domain" description="AMP-dependent synthetase/ligase" evidence="1">
    <location>
        <begin position="30"/>
        <end position="101"/>
    </location>
</feature>
<dbReference type="PANTHER" id="PTHR43767:SF1">
    <property type="entry name" value="NONRIBOSOMAL PEPTIDE SYNTHASE PES1 (EUROFUNG)-RELATED"/>
    <property type="match status" value="1"/>
</dbReference>
<name>A0A1W2CVK9_9PSEU</name>
<dbReference type="Gene3D" id="3.40.50.12780">
    <property type="entry name" value="N-terminal domain of ligase-like"/>
    <property type="match status" value="2"/>
</dbReference>
<dbReference type="InterPro" id="IPR050237">
    <property type="entry name" value="ATP-dep_AMP-bd_enzyme"/>
</dbReference>
<dbReference type="SUPFAM" id="SSF56801">
    <property type="entry name" value="Acetyl-CoA synthetase-like"/>
    <property type="match status" value="1"/>
</dbReference>
<dbReference type="InterPro" id="IPR000873">
    <property type="entry name" value="AMP-dep_synth/lig_dom"/>
</dbReference>
<reference evidence="3" key="1">
    <citation type="submission" date="2017-04" db="EMBL/GenBank/DDBJ databases">
        <authorList>
            <person name="Varghese N."/>
            <person name="Submissions S."/>
        </authorList>
    </citation>
    <scope>NUCLEOTIDE SEQUENCE [LARGE SCALE GENOMIC DNA]</scope>
    <source>
        <strain evidence="3">DSM 44073</strain>
    </source>
</reference>
<organism evidence="2 3">
    <name type="scientific">Lentzea albidocapillata</name>
    <dbReference type="NCBI Taxonomy" id="40571"/>
    <lineage>
        <taxon>Bacteria</taxon>
        <taxon>Bacillati</taxon>
        <taxon>Actinomycetota</taxon>
        <taxon>Actinomycetes</taxon>
        <taxon>Pseudonocardiales</taxon>
        <taxon>Pseudonocardiaceae</taxon>
        <taxon>Lentzea</taxon>
    </lineage>
</organism>
<evidence type="ECO:0000313" key="3">
    <source>
        <dbReference type="Proteomes" id="UP000192840"/>
    </source>
</evidence>
<keyword evidence="3" id="KW-1185">Reference proteome</keyword>
<protein>
    <submittedName>
        <fullName evidence="2">AMP-binding enzyme</fullName>
    </submittedName>
</protein>